<keyword evidence="4 14" id="KW-1134">Transmembrane beta strand</keyword>
<evidence type="ECO:0000256" key="1">
    <source>
        <dbReference type="ARBA" id="ARBA00004571"/>
    </source>
</evidence>
<dbReference type="GO" id="GO:0038023">
    <property type="term" value="F:signaling receptor activity"/>
    <property type="evidence" value="ECO:0007669"/>
    <property type="project" value="InterPro"/>
</dbReference>
<feature type="signal peptide" evidence="16">
    <location>
        <begin position="1"/>
        <end position="32"/>
    </location>
</feature>
<evidence type="ECO:0000256" key="4">
    <source>
        <dbReference type="ARBA" id="ARBA00022452"/>
    </source>
</evidence>
<dbReference type="Gene3D" id="2.170.130.10">
    <property type="entry name" value="TonB-dependent receptor, plug domain"/>
    <property type="match status" value="1"/>
</dbReference>
<dbReference type="InterPro" id="IPR036942">
    <property type="entry name" value="Beta-barrel_TonB_sf"/>
</dbReference>
<protein>
    <submittedName>
        <fullName evidence="19">Catecholate siderophore receptor</fullName>
    </submittedName>
</protein>
<dbReference type="InterPro" id="IPR010105">
    <property type="entry name" value="TonB_sidphr_rcpt"/>
</dbReference>
<gene>
    <name evidence="19" type="ORF">SAMN05192560_0358</name>
</gene>
<keyword evidence="12 19" id="KW-0675">Receptor</keyword>
<evidence type="ECO:0000259" key="18">
    <source>
        <dbReference type="Pfam" id="PF07715"/>
    </source>
</evidence>
<evidence type="ECO:0000256" key="6">
    <source>
        <dbReference type="ARBA" id="ARBA00022692"/>
    </source>
</evidence>
<evidence type="ECO:0000256" key="3">
    <source>
        <dbReference type="ARBA" id="ARBA00022448"/>
    </source>
</evidence>
<evidence type="ECO:0000256" key="10">
    <source>
        <dbReference type="ARBA" id="ARBA00023077"/>
    </source>
</evidence>
<keyword evidence="6 14" id="KW-0812">Transmembrane</keyword>
<evidence type="ECO:0000256" key="8">
    <source>
        <dbReference type="ARBA" id="ARBA00023004"/>
    </source>
</evidence>
<dbReference type="NCBIfam" id="TIGR01783">
    <property type="entry name" value="TonB-siderophor"/>
    <property type="match status" value="1"/>
</dbReference>
<dbReference type="GO" id="GO:0015891">
    <property type="term" value="P:siderophore transport"/>
    <property type="evidence" value="ECO:0007669"/>
    <property type="project" value="InterPro"/>
</dbReference>
<feature type="domain" description="TonB-dependent receptor plug" evidence="18">
    <location>
        <begin position="74"/>
        <end position="172"/>
    </location>
</feature>
<keyword evidence="3 14" id="KW-0813">Transport</keyword>
<evidence type="ECO:0000256" key="5">
    <source>
        <dbReference type="ARBA" id="ARBA00022496"/>
    </source>
</evidence>
<dbReference type="SUPFAM" id="SSF56935">
    <property type="entry name" value="Porins"/>
    <property type="match status" value="1"/>
</dbReference>
<evidence type="ECO:0000256" key="11">
    <source>
        <dbReference type="ARBA" id="ARBA00023136"/>
    </source>
</evidence>
<evidence type="ECO:0000256" key="13">
    <source>
        <dbReference type="ARBA" id="ARBA00023237"/>
    </source>
</evidence>
<comment type="subcellular location">
    <subcellularLocation>
        <location evidence="1 14">Cell outer membrane</location>
        <topology evidence="1 14">Multi-pass membrane protein</topology>
    </subcellularLocation>
</comment>
<keyword evidence="11 14" id="KW-0472">Membrane</keyword>
<evidence type="ECO:0000313" key="20">
    <source>
        <dbReference type="Proteomes" id="UP000198305"/>
    </source>
</evidence>
<dbReference type="InterPro" id="IPR000531">
    <property type="entry name" value="Beta-barrel_TonB"/>
</dbReference>
<dbReference type="InterPro" id="IPR039426">
    <property type="entry name" value="TonB-dep_rcpt-like"/>
</dbReference>
<evidence type="ECO:0000259" key="17">
    <source>
        <dbReference type="Pfam" id="PF00593"/>
    </source>
</evidence>
<comment type="similarity">
    <text evidence="2 14 15">Belongs to the TonB-dependent receptor family.</text>
</comment>
<dbReference type="Gene3D" id="2.40.170.20">
    <property type="entry name" value="TonB-dependent receptor, beta-barrel domain"/>
    <property type="match status" value="1"/>
</dbReference>
<sequence>MAKVENTSLLFNIKPTVSALAIAFTAVGGAHAAEENVQGSEVSTLPEVNVTSNKDDVEGYKVNRASSTKFTAPLLDTPKSVTVLTEDLIRDQGATTFEQALRTVPGITFGAGEGGTPMNDRPFIRGYDSSSSTFVDGLRDLGSQSREIFNIERVEVLKGPSGAFDGRGSGGGSINIVTKTPKAENFVRGSVGLGTDSYKRGTLDVNYLLSDDVALRINAMAHDADVPGRDAVDVKRWGFAPSITFGLNSPTSLTLSYYKLKTDDMPDYGLPLTSNIPAGTIRKPVSGINKDNFYGLKDRDFRKTEIDSGTATIKHAFNDDISFRNVTRYAVSRNDYIVTNPDDSAGNVANGTVWRNSKSRNSKTESFGNLSEFNFKFDTAEIKHNLSAGFEYSYEYTTNTPYLVTNAVSGRDCTAANMIDSYTCTSLYNPNPSDPWLGTIAKGLTTTKSRTQTKSFYVFDSAEIAQDWILNLGLRRDIYSTGSDALNSSTNVRTKLDNDSAFWNYQAGLVYKIQPNASIYISHGTSSTATGTSNGDGTENISAATENLAPERTKNYEIGAKWDVLSNLSLTSAIFYTEKDNARVTLADGTTALAGNQKVRGFEFGFAGAVTPSWQVFGGYTYLDSELVDNGTATAQDGNEFPGIAKNSANIWTTYNVTDKWTVGGGANYMDRVYANTANTIIIPSYTRFDAMTSYKIDKNLTLQLNVLNLTDKRYYDKTFTTHFANVAAGRSAMLSLMFNY</sequence>
<evidence type="ECO:0000256" key="14">
    <source>
        <dbReference type="PROSITE-ProRule" id="PRU01360"/>
    </source>
</evidence>
<dbReference type="GO" id="GO:0009279">
    <property type="term" value="C:cell outer membrane"/>
    <property type="evidence" value="ECO:0007669"/>
    <property type="project" value="UniProtKB-SubCell"/>
</dbReference>
<keyword evidence="10 15" id="KW-0798">TonB box</keyword>
<proteinExistence type="inferred from homology"/>
<organism evidence="19 20">
    <name type="scientific">Methylobacillus rhizosphaerae</name>
    <dbReference type="NCBI Taxonomy" id="551994"/>
    <lineage>
        <taxon>Bacteria</taxon>
        <taxon>Pseudomonadati</taxon>
        <taxon>Pseudomonadota</taxon>
        <taxon>Betaproteobacteria</taxon>
        <taxon>Nitrosomonadales</taxon>
        <taxon>Methylophilaceae</taxon>
        <taxon>Methylobacillus</taxon>
    </lineage>
</organism>
<reference evidence="20" key="1">
    <citation type="submission" date="2017-06" db="EMBL/GenBank/DDBJ databases">
        <authorList>
            <person name="Varghese N."/>
            <person name="Submissions S."/>
        </authorList>
    </citation>
    <scope>NUCLEOTIDE SEQUENCE [LARGE SCALE GENOMIC DNA]</scope>
    <source>
        <strain evidence="20">Ca-68</strain>
    </source>
</reference>
<evidence type="ECO:0000256" key="15">
    <source>
        <dbReference type="RuleBase" id="RU003357"/>
    </source>
</evidence>
<dbReference type="PANTHER" id="PTHR32552:SF89">
    <property type="entry name" value="CATECHOLATE SIDEROPHORE RECEPTOR FIU"/>
    <property type="match status" value="1"/>
</dbReference>
<dbReference type="InterPro" id="IPR037066">
    <property type="entry name" value="Plug_dom_sf"/>
</dbReference>
<evidence type="ECO:0000256" key="16">
    <source>
        <dbReference type="SAM" id="SignalP"/>
    </source>
</evidence>
<dbReference type="GO" id="GO:0015344">
    <property type="term" value="F:siderophore uptake transmembrane transporter activity"/>
    <property type="evidence" value="ECO:0007669"/>
    <property type="project" value="TreeGrafter"/>
</dbReference>
<evidence type="ECO:0000256" key="2">
    <source>
        <dbReference type="ARBA" id="ARBA00009810"/>
    </source>
</evidence>
<keyword evidence="8" id="KW-0408">Iron</keyword>
<evidence type="ECO:0000313" key="19">
    <source>
        <dbReference type="EMBL" id="SNR64897.1"/>
    </source>
</evidence>
<feature type="chain" id="PRO_5013189820" evidence="16">
    <location>
        <begin position="33"/>
        <end position="741"/>
    </location>
</feature>
<dbReference type="AlphaFoldDB" id="A0A238Y189"/>
<keyword evidence="7 16" id="KW-0732">Signal</keyword>
<dbReference type="Pfam" id="PF00593">
    <property type="entry name" value="TonB_dep_Rec_b-barrel"/>
    <property type="match status" value="1"/>
</dbReference>
<keyword evidence="5" id="KW-0410">Iron transport</keyword>
<keyword evidence="20" id="KW-1185">Reference proteome</keyword>
<keyword evidence="9" id="KW-0406">Ion transport</keyword>
<dbReference type="Proteomes" id="UP000198305">
    <property type="component" value="Unassembled WGS sequence"/>
</dbReference>
<dbReference type="RefSeq" id="WP_089374499.1">
    <property type="nucleotide sequence ID" value="NZ_FZOA01000001.1"/>
</dbReference>
<accession>A0A238Y189</accession>
<dbReference type="OrthoDB" id="9790771at2"/>
<dbReference type="FunFam" id="2.170.130.10:FF:000001">
    <property type="entry name" value="Catecholate siderophore TonB-dependent receptor"/>
    <property type="match status" value="1"/>
</dbReference>
<dbReference type="PANTHER" id="PTHR32552">
    <property type="entry name" value="FERRICHROME IRON RECEPTOR-RELATED"/>
    <property type="match status" value="1"/>
</dbReference>
<keyword evidence="13 14" id="KW-0998">Cell outer membrane</keyword>
<evidence type="ECO:0000256" key="9">
    <source>
        <dbReference type="ARBA" id="ARBA00023065"/>
    </source>
</evidence>
<evidence type="ECO:0000256" key="12">
    <source>
        <dbReference type="ARBA" id="ARBA00023170"/>
    </source>
</evidence>
<dbReference type="InterPro" id="IPR012910">
    <property type="entry name" value="Plug_dom"/>
</dbReference>
<name>A0A238Y189_9PROT</name>
<feature type="domain" description="TonB-dependent receptor-like beta-barrel" evidence="17">
    <location>
        <begin position="247"/>
        <end position="710"/>
    </location>
</feature>
<dbReference type="EMBL" id="FZOA01000001">
    <property type="protein sequence ID" value="SNR64897.1"/>
    <property type="molecule type" value="Genomic_DNA"/>
</dbReference>
<dbReference type="Pfam" id="PF07715">
    <property type="entry name" value="Plug"/>
    <property type="match status" value="1"/>
</dbReference>
<dbReference type="CDD" id="cd01347">
    <property type="entry name" value="ligand_gated_channel"/>
    <property type="match status" value="1"/>
</dbReference>
<dbReference type="PROSITE" id="PS52016">
    <property type="entry name" value="TONB_DEPENDENT_REC_3"/>
    <property type="match status" value="1"/>
</dbReference>
<evidence type="ECO:0000256" key="7">
    <source>
        <dbReference type="ARBA" id="ARBA00022729"/>
    </source>
</evidence>